<accession>A0AAE0AXN5</accession>
<evidence type="ECO:0000313" key="1">
    <source>
        <dbReference type="EMBL" id="KAK3226181.1"/>
    </source>
</evidence>
<dbReference type="Proteomes" id="UP001281410">
    <property type="component" value="Unassembled WGS sequence"/>
</dbReference>
<dbReference type="EMBL" id="JANJYJ010000002">
    <property type="protein sequence ID" value="KAK3226181.1"/>
    <property type="molecule type" value="Genomic_DNA"/>
</dbReference>
<dbReference type="AlphaFoldDB" id="A0AAE0AXN5"/>
<comment type="caution">
    <text evidence="1">The sequence shown here is derived from an EMBL/GenBank/DDBJ whole genome shotgun (WGS) entry which is preliminary data.</text>
</comment>
<keyword evidence="2" id="KW-1185">Reference proteome</keyword>
<evidence type="ECO:0000313" key="2">
    <source>
        <dbReference type="Proteomes" id="UP001281410"/>
    </source>
</evidence>
<evidence type="ECO:0008006" key="3">
    <source>
        <dbReference type="Google" id="ProtNLM"/>
    </source>
</evidence>
<organism evidence="1 2">
    <name type="scientific">Dipteronia sinensis</name>
    <dbReference type="NCBI Taxonomy" id="43782"/>
    <lineage>
        <taxon>Eukaryota</taxon>
        <taxon>Viridiplantae</taxon>
        <taxon>Streptophyta</taxon>
        <taxon>Embryophyta</taxon>
        <taxon>Tracheophyta</taxon>
        <taxon>Spermatophyta</taxon>
        <taxon>Magnoliopsida</taxon>
        <taxon>eudicotyledons</taxon>
        <taxon>Gunneridae</taxon>
        <taxon>Pentapetalae</taxon>
        <taxon>rosids</taxon>
        <taxon>malvids</taxon>
        <taxon>Sapindales</taxon>
        <taxon>Sapindaceae</taxon>
        <taxon>Hippocastanoideae</taxon>
        <taxon>Acereae</taxon>
        <taxon>Dipteronia</taxon>
    </lineage>
</organism>
<reference evidence="1" key="1">
    <citation type="journal article" date="2023" name="Plant J.">
        <title>Genome sequences and population genomics provide insights into the demographic history, inbreeding, and mutation load of two 'living fossil' tree species of Dipteronia.</title>
        <authorList>
            <person name="Feng Y."/>
            <person name="Comes H.P."/>
            <person name="Chen J."/>
            <person name="Zhu S."/>
            <person name="Lu R."/>
            <person name="Zhang X."/>
            <person name="Li P."/>
            <person name="Qiu J."/>
            <person name="Olsen K.M."/>
            <person name="Qiu Y."/>
        </authorList>
    </citation>
    <scope>NUCLEOTIDE SEQUENCE</scope>
    <source>
        <strain evidence="1">NBL</strain>
    </source>
</reference>
<sequence length="208" mass="23705">MLRGAVVGADDIMISHLQFADDTIVFIEPSMEYLLSIKRILSCFEIVSGLRINFHKSCIVRGSKKVPLEENWDQAFRCRKASLPITYLGLQLGENPGSKSFWDLVIHKIEQRLAPWKRKVMSKGGRLILIKAVSSLFELETESAKCMEEGFRVIIGRGDRASFWKDIKWDSIALNEAFPRIFAISTKKSGIVSEFGTWQGHKWESKSH</sequence>
<gene>
    <name evidence="1" type="ORF">Dsin_006043</name>
</gene>
<dbReference type="PANTHER" id="PTHR33116:SF75">
    <property type="entry name" value="RIBONUCLEASE H PROTEIN"/>
    <property type="match status" value="1"/>
</dbReference>
<dbReference type="PANTHER" id="PTHR33116">
    <property type="entry name" value="REVERSE TRANSCRIPTASE ZINC-BINDING DOMAIN-CONTAINING PROTEIN-RELATED-RELATED"/>
    <property type="match status" value="1"/>
</dbReference>
<protein>
    <recommendedName>
        <fullName evidence="3">Reverse transcriptase domain-containing protein</fullName>
    </recommendedName>
</protein>
<name>A0AAE0AXN5_9ROSI</name>
<proteinExistence type="predicted"/>